<evidence type="ECO:0000313" key="3">
    <source>
        <dbReference type="Proteomes" id="UP000799757"/>
    </source>
</evidence>
<dbReference type="InterPro" id="IPR014347">
    <property type="entry name" value="Tautomerase/MIF_sf"/>
</dbReference>
<dbReference type="Pfam" id="PF14832">
    <property type="entry name" value="Tautomerase_3"/>
    <property type="match status" value="1"/>
</dbReference>
<keyword evidence="3" id="KW-1185">Reference proteome</keyword>
<sequence>MPLWVIYHPPNTFTTEETRAALAKEIVAIYTAASLPAFYVNTLFVPVQPTSYFIGGVSRPSAPAPDAGPGPDAAKPWIRITIQNIARKIPNKATADRFLERVDEALRPFIADKGYEWEYSVEETSRDLWKINGLVPPMPGSEAEKVWARENRSSVFDKAQGGLL</sequence>
<dbReference type="Gene3D" id="3.30.429.10">
    <property type="entry name" value="Macrophage Migration Inhibitory Factor"/>
    <property type="match status" value="1"/>
</dbReference>
<feature type="domain" description="Tautomerase cis-CaaD-like" evidence="1">
    <location>
        <begin position="1"/>
        <end position="152"/>
    </location>
</feature>
<dbReference type="Proteomes" id="UP000799757">
    <property type="component" value="Unassembled WGS sequence"/>
</dbReference>
<reference evidence="2" key="1">
    <citation type="journal article" date="2020" name="Stud. Mycol.">
        <title>101 Dothideomycetes genomes: a test case for predicting lifestyles and emergence of pathogens.</title>
        <authorList>
            <person name="Haridas S."/>
            <person name="Albert R."/>
            <person name="Binder M."/>
            <person name="Bloem J."/>
            <person name="Labutti K."/>
            <person name="Salamov A."/>
            <person name="Andreopoulos B."/>
            <person name="Baker S."/>
            <person name="Barry K."/>
            <person name="Bills G."/>
            <person name="Bluhm B."/>
            <person name="Cannon C."/>
            <person name="Castanera R."/>
            <person name="Culley D."/>
            <person name="Daum C."/>
            <person name="Ezra D."/>
            <person name="Gonzalez J."/>
            <person name="Henrissat B."/>
            <person name="Kuo A."/>
            <person name="Liang C."/>
            <person name="Lipzen A."/>
            <person name="Lutzoni F."/>
            <person name="Magnuson J."/>
            <person name="Mondo S."/>
            <person name="Nolan M."/>
            <person name="Ohm R."/>
            <person name="Pangilinan J."/>
            <person name="Park H.-J."/>
            <person name="Ramirez L."/>
            <person name="Alfaro M."/>
            <person name="Sun H."/>
            <person name="Tritt A."/>
            <person name="Yoshinaga Y."/>
            <person name="Zwiers L.-H."/>
            <person name="Turgeon B."/>
            <person name="Goodwin S."/>
            <person name="Spatafora J."/>
            <person name="Crous P."/>
            <person name="Grigoriev I."/>
        </authorList>
    </citation>
    <scope>NUCLEOTIDE SEQUENCE</scope>
    <source>
        <strain evidence="2">CBS 109.77</strain>
    </source>
</reference>
<dbReference type="EMBL" id="MU001738">
    <property type="protein sequence ID" value="KAF2801204.1"/>
    <property type="molecule type" value="Genomic_DNA"/>
</dbReference>
<gene>
    <name evidence="2" type="ORF">K505DRAFT_227175</name>
</gene>
<organism evidence="2 3">
    <name type="scientific">Melanomma pulvis-pyrius CBS 109.77</name>
    <dbReference type="NCBI Taxonomy" id="1314802"/>
    <lineage>
        <taxon>Eukaryota</taxon>
        <taxon>Fungi</taxon>
        <taxon>Dikarya</taxon>
        <taxon>Ascomycota</taxon>
        <taxon>Pezizomycotina</taxon>
        <taxon>Dothideomycetes</taxon>
        <taxon>Pleosporomycetidae</taxon>
        <taxon>Pleosporales</taxon>
        <taxon>Melanommataceae</taxon>
        <taxon>Melanomma</taxon>
    </lineage>
</organism>
<dbReference type="InterPro" id="IPR028116">
    <property type="entry name" value="Cis-CaaD-like"/>
</dbReference>
<dbReference type="AlphaFoldDB" id="A0A6A6XZN9"/>
<evidence type="ECO:0000259" key="1">
    <source>
        <dbReference type="Pfam" id="PF14832"/>
    </source>
</evidence>
<protein>
    <recommendedName>
        <fullName evidence="1">Tautomerase cis-CaaD-like domain-containing protein</fullName>
    </recommendedName>
</protein>
<accession>A0A6A6XZN9</accession>
<dbReference type="OrthoDB" id="2129288at2759"/>
<evidence type="ECO:0000313" key="2">
    <source>
        <dbReference type="EMBL" id="KAF2801204.1"/>
    </source>
</evidence>
<proteinExistence type="predicted"/>
<name>A0A6A6XZN9_9PLEO</name>